<feature type="transmembrane region" description="Helical" evidence="5">
    <location>
        <begin position="371"/>
        <end position="390"/>
    </location>
</feature>
<dbReference type="PANTHER" id="PTHR43129:SF1">
    <property type="entry name" value="FOSMIDOMYCIN RESISTANCE PROTEIN"/>
    <property type="match status" value="1"/>
</dbReference>
<keyword evidence="8" id="KW-1185">Reference proteome</keyword>
<feature type="transmembrane region" description="Helical" evidence="5">
    <location>
        <begin position="251"/>
        <end position="273"/>
    </location>
</feature>
<accession>A0A0P9DNC0</accession>
<feature type="transmembrane region" description="Helical" evidence="5">
    <location>
        <begin position="12"/>
        <end position="34"/>
    </location>
</feature>
<organism evidence="7 8">
    <name type="scientific">Kouleothrix aurantiaca</name>
    <dbReference type="NCBI Taxonomy" id="186479"/>
    <lineage>
        <taxon>Bacteria</taxon>
        <taxon>Bacillati</taxon>
        <taxon>Chloroflexota</taxon>
        <taxon>Chloroflexia</taxon>
        <taxon>Chloroflexales</taxon>
        <taxon>Roseiflexineae</taxon>
        <taxon>Roseiflexaceae</taxon>
        <taxon>Kouleothrix</taxon>
    </lineage>
</organism>
<feature type="transmembrane region" description="Helical" evidence="5">
    <location>
        <begin position="140"/>
        <end position="168"/>
    </location>
</feature>
<dbReference type="InterPro" id="IPR036259">
    <property type="entry name" value="MFS_trans_sf"/>
</dbReference>
<feature type="transmembrane region" description="Helical" evidence="5">
    <location>
        <begin position="85"/>
        <end position="102"/>
    </location>
</feature>
<feature type="transmembrane region" description="Helical" evidence="5">
    <location>
        <begin position="336"/>
        <end position="359"/>
    </location>
</feature>
<feature type="transmembrane region" description="Helical" evidence="5">
    <location>
        <begin position="215"/>
        <end position="239"/>
    </location>
</feature>
<feature type="transmembrane region" description="Helical" evidence="5">
    <location>
        <begin position="108"/>
        <end position="128"/>
    </location>
</feature>
<dbReference type="PANTHER" id="PTHR43129">
    <property type="entry name" value="FOSMIDOMYCIN RESISTANCE PROTEIN"/>
    <property type="match status" value="1"/>
</dbReference>
<keyword evidence="4 5" id="KW-0472">Membrane</keyword>
<reference evidence="7 8" key="1">
    <citation type="submission" date="2015-09" db="EMBL/GenBank/DDBJ databases">
        <title>Draft genome sequence of Kouleothrix aurantiaca JCM 19913.</title>
        <authorList>
            <person name="Hemp J."/>
        </authorList>
    </citation>
    <scope>NUCLEOTIDE SEQUENCE [LARGE SCALE GENOMIC DNA]</scope>
    <source>
        <strain evidence="7 8">COM-B</strain>
    </source>
</reference>
<protein>
    <recommendedName>
        <fullName evidence="6">Major facilitator superfamily (MFS) profile domain-containing protein</fullName>
    </recommendedName>
</protein>
<dbReference type="InterPro" id="IPR020846">
    <property type="entry name" value="MFS_dom"/>
</dbReference>
<dbReference type="Pfam" id="PF07690">
    <property type="entry name" value="MFS_1"/>
    <property type="match status" value="1"/>
</dbReference>
<evidence type="ECO:0000256" key="3">
    <source>
        <dbReference type="ARBA" id="ARBA00022989"/>
    </source>
</evidence>
<sequence length="432" mass="43752">MRIALRSAPQQAIMAGTWLAALLTLTHLAVDAVASMPAALLPSIQARYGLTETGLAMLVAVLSFSSSVTQPLFGALADHLGQRRVGGLGAILTVAVLSLIGVTPSIALLVLLFLIGGVGSAAFHPAGASMTRGAGVKHKGLAMSLFSAGGTVGVALGPILVVSVVAVYGLNATPWLMAPGIVLGLLIWLAGRPQPRAPSSPGAAKVGLRIVRGPVGLLVLAGLFNSIVVVTFNSALPLWLVSQGISRDSAVIGWTLAAFALAAASGGIIASTLMQRVPRAYLASGTMLLALLPLLAIFVVEPGTPLFFAAVVLAGALVQASFPLLVVSAQDLVPDAVATVSGMLMGFSTGVAGMLYIGIGYLQTTLGVGRAMQLAFLALIPAAAIAFTVLTRARVAIEQSPEKPGTDACSCTVCRCAQCSVAGLDRQLVAAQ</sequence>
<dbReference type="Gene3D" id="1.20.1250.20">
    <property type="entry name" value="MFS general substrate transporter like domains"/>
    <property type="match status" value="2"/>
</dbReference>
<dbReference type="GO" id="GO:0022857">
    <property type="term" value="F:transmembrane transporter activity"/>
    <property type="evidence" value="ECO:0007669"/>
    <property type="project" value="InterPro"/>
</dbReference>
<gene>
    <name evidence="7" type="ORF">SE17_00540</name>
</gene>
<evidence type="ECO:0000313" key="7">
    <source>
        <dbReference type="EMBL" id="KPV54972.1"/>
    </source>
</evidence>
<proteinExistence type="predicted"/>
<feature type="transmembrane region" description="Helical" evidence="5">
    <location>
        <begin position="54"/>
        <end position="73"/>
    </location>
</feature>
<dbReference type="GO" id="GO:0005886">
    <property type="term" value="C:plasma membrane"/>
    <property type="evidence" value="ECO:0007669"/>
    <property type="project" value="UniProtKB-SubCell"/>
</dbReference>
<evidence type="ECO:0000259" key="6">
    <source>
        <dbReference type="PROSITE" id="PS50850"/>
    </source>
</evidence>
<keyword evidence="3 5" id="KW-1133">Transmembrane helix</keyword>
<keyword evidence="2 5" id="KW-0812">Transmembrane</keyword>
<feature type="transmembrane region" description="Helical" evidence="5">
    <location>
        <begin position="280"/>
        <end position="300"/>
    </location>
</feature>
<evidence type="ECO:0000256" key="4">
    <source>
        <dbReference type="ARBA" id="ARBA00023136"/>
    </source>
</evidence>
<evidence type="ECO:0000313" key="8">
    <source>
        <dbReference type="Proteomes" id="UP000050509"/>
    </source>
</evidence>
<dbReference type="PROSITE" id="PS50850">
    <property type="entry name" value="MFS"/>
    <property type="match status" value="1"/>
</dbReference>
<evidence type="ECO:0000256" key="2">
    <source>
        <dbReference type="ARBA" id="ARBA00022692"/>
    </source>
</evidence>
<dbReference type="Proteomes" id="UP000050509">
    <property type="component" value="Unassembled WGS sequence"/>
</dbReference>
<dbReference type="InterPro" id="IPR011701">
    <property type="entry name" value="MFS"/>
</dbReference>
<feature type="domain" description="Major facilitator superfamily (MFS) profile" evidence="6">
    <location>
        <begin position="13"/>
        <end position="396"/>
    </location>
</feature>
<evidence type="ECO:0000256" key="5">
    <source>
        <dbReference type="SAM" id="Phobius"/>
    </source>
</evidence>
<dbReference type="EMBL" id="LJCR01000004">
    <property type="protein sequence ID" value="KPV54972.1"/>
    <property type="molecule type" value="Genomic_DNA"/>
</dbReference>
<dbReference type="SUPFAM" id="SSF103473">
    <property type="entry name" value="MFS general substrate transporter"/>
    <property type="match status" value="1"/>
</dbReference>
<comment type="caution">
    <text evidence="7">The sequence shown here is derived from an EMBL/GenBank/DDBJ whole genome shotgun (WGS) entry which is preliminary data.</text>
</comment>
<dbReference type="AlphaFoldDB" id="A0A0P9DNC0"/>
<feature type="transmembrane region" description="Helical" evidence="5">
    <location>
        <begin position="174"/>
        <end position="191"/>
    </location>
</feature>
<name>A0A0P9DNC0_9CHLR</name>
<comment type="subcellular location">
    <subcellularLocation>
        <location evidence="1">Cell membrane</location>
        <topology evidence="1">Multi-pass membrane protein</topology>
    </subcellularLocation>
</comment>
<feature type="transmembrane region" description="Helical" evidence="5">
    <location>
        <begin position="306"/>
        <end position="329"/>
    </location>
</feature>
<evidence type="ECO:0000256" key="1">
    <source>
        <dbReference type="ARBA" id="ARBA00004651"/>
    </source>
</evidence>
<dbReference type="CDD" id="cd17478">
    <property type="entry name" value="MFS_FsR"/>
    <property type="match status" value="1"/>
</dbReference>